<evidence type="ECO:0000313" key="1">
    <source>
        <dbReference type="EMBL" id="EKD25000.1"/>
    </source>
</evidence>
<gene>
    <name evidence="1" type="ORF">ACD_80C00131G0003</name>
</gene>
<evidence type="ECO:0008006" key="2">
    <source>
        <dbReference type="Google" id="ProtNLM"/>
    </source>
</evidence>
<proteinExistence type="predicted"/>
<protein>
    <recommendedName>
        <fullName evidence="2">Replication protein</fullName>
    </recommendedName>
</protein>
<organism evidence="1">
    <name type="scientific">uncultured bacterium</name>
    <name type="common">gcode 4</name>
    <dbReference type="NCBI Taxonomy" id="1234023"/>
    <lineage>
        <taxon>Bacteria</taxon>
        <taxon>environmental samples</taxon>
    </lineage>
</organism>
<comment type="caution">
    <text evidence="1">The sequence shown here is derived from an EMBL/GenBank/DDBJ whole genome shotgun (WGS) entry which is preliminary data.</text>
</comment>
<sequence>MLSLKAQFKSNTEMKDSTLHRAKKMEKHIFSKKYNGIHRNKLLKKIETIRDCRAPQVKNKLGNYMPHPHSFCKQHKYCEICANIRRYNKSNNVYDYVENHKKTLKNKKYYSLVFTIEHKKGRWLSDLVKEVLIHKTTIANDYKNAIRRRKNSIFNCDGMLVSIEITYNKTNWWNPHINIILCTEKELSITISKRKDWKEWYKNDDVLKKWRDISGYRVWPAITSTKRIKTNKDLKQIIRYIMKFDKTIDENLGEYVNVMEKKQYRFLEAYGIFKDFLKDTKKSKK</sequence>
<dbReference type="AlphaFoldDB" id="K1X4F2"/>
<dbReference type="EMBL" id="AMFJ01036138">
    <property type="protein sequence ID" value="EKD25000.1"/>
    <property type="molecule type" value="Genomic_DNA"/>
</dbReference>
<accession>K1X4F2</accession>
<name>K1X4F2_9BACT</name>
<reference evidence="1" key="1">
    <citation type="journal article" date="2012" name="Science">
        <title>Fermentation, hydrogen, and sulfur metabolism in multiple uncultivated bacterial phyla.</title>
        <authorList>
            <person name="Wrighton K.C."/>
            <person name="Thomas B.C."/>
            <person name="Sharon I."/>
            <person name="Miller C.S."/>
            <person name="Castelle C.J."/>
            <person name="VerBerkmoes N.C."/>
            <person name="Wilkins M.J."/>
            <person name="Hettich R.L."/>
            <person name="Lipton M.S."/>
            <person name="Williams K.H."/>
            <person name="Long P.E."/>
            <person name="Banfield J.F."/>
        </authorList>
    </citation>
    <scope>NUCLEOTIDE SEQUENCE [LARGE SCALE GENOMIC DNA]</scope>
</reference>